<dbReference type="OrthoDB" id="7056816at2"/>
<sequence length="380" mass="41248">MLIVMTSPDALLLNGKPDPNLVQVLINARAANNPVGLISNHHEPDWFAGSFGGSGVQFLHNKGRQSGEIVSQNAKNFSLNPFDVLVLAGKDEDVQMGKNGHALLIAAGWSTAKQVVPLGIRVDDAKQFQEIIDLTTGWLGQWWFTGDEPRYRVRALSDLSSKYGKTITQRVFAQKLTSTVKNGGSRLNALLAVTARSLLMEGTDSQEGLVWGVYPSSSSANDDDEILSDFTHRLRTTVSRVRFSKRGEPLFIRHTPSTKRSMGGGGDRTDPTNQILTVHLNPFYKESNRLLGKHVIVVDDCTTYGVSFGVASAFLRKAGAASITGVALGKFGGQLRYYEIDIQTDPFKPVVAGGFTSIAPGWFQGATSSVTQQVLQTLIP</sequence>
<evidence type="ECO:0000313" key="2">
    <source>
        <dbReference type="Proteomes" id="UP000295367"/>
    </source>
</evidence>
<organism evidence="1 2">
    <name type="scientific">Sulfurirhabdus autotrophica</name>
    <dbReference type="NCBI Taxonomy" id="1706046"/>
    <lineage>
        <taxon>Bacteria</taxon>
        <taxon>Pseudomonadati</taxon>
        <taxon>Pseudomonadota</taxon>
        <taxon>Betaproteobacteria</taxon>
        <taxon>Nitrosomonadales</taxon>
        <taxon>Sulfuricellaceae</taxon>
        <taxon>Sulfurirhabdus</taxon>
    </lineage>
</organism>
<keyword evidence="2" id="KW-1185">Reference proteome</keyword>
<accession>A0A4R3XRA7</accession>
<dbReference type="InterPro" id="IPR000836">
    <property type="entry name" value="PRTase_dom"/>
</dbReference>
<dbReference type="InterPro" id="IPR029057">
    <property type="entry name" value="PRTase-like"/>
</dbReference>
<dbReference type="SUPFAM" id="SSF53271">
    <property type="entry name" value="PRTase-like"/>
    <property type="match status" value="1"/>
</dbReference>
<proteinExistence type="predicted"/>
<protein>
    <submittedName>
        <fullName evidence="1">Uncharacterized protein</fullName>
    </submittedName>
</protein>
<comment type="caution">
    <text evidence="1">The sequence shown here is derived from an EMBL/GenBank/DDBJ whole genome shotgun (WGS) entry which is preliminary data.</text>
</comment>
<name>A0A4R3XRA7_9PROT</name>
<reference evidence="1 2" key="1">
    <citation type="submission" date="2019-03" db="EMBL/GenBank/DDBJ databases">
        <title>Genomic Encyclopedia of Type Strains, Phase IV (KMG-IV): sequencing the most valuable type-strain genomes for metagenomic binning, comparative biology and taxonomic classification.</title>
        <authorList>
            <person name="Goeker M."/>
        </authorList>
    </citation>
    <scope>NUCLEOTIDE SEQUENCE [LARGE SCALE GENOMIC DNA]</scope>
    <source>
        <strain evidence="1 2">DSM 100309</strain>
    </source>
</reference>
<evidence type="ECO:0000313" key="1">
    <source>
        <dbReference type="EMBL" id="TCV79004.1"/>
    </source>
</evidence>
<dbReference type="CDD" id="cd06223">
    <property type="entry name" value="PRTases_typeI"/>
    <property type="match status" value="1"/>
</dbReference>
<dbReference type="AlphaFoldDB" id="A0A4R3XRA7"/>
<dbReference type="EMBL" id="SMCO01000038">
    <property type="protein sequence ID" value="TCV79004.1"/>
    <property type="molecule type" value="Genomic_DNA"/>
</dbReference>
<gene>
    <name evidence="1" type="ORF">EDC63_1387</name>
</gene>
<dbReference type="Proteomes" id="UP000295367">
    <property type="component" value="Unassembled WGS sequence"/>
</dbReference>